<comment type="caution">
    <text evidence="2">The sequence shown here is derived from an EMBL/GenBank/DDBJ whole genome shotgun (WGS) entry which is preliminary data.</text>
</comment>
<protein>
    <submittedName>
        <fullName evidence="2">Uncharacterized protein</fullName>
    </submittedName>
</protein>
<name>G9ML94_HYPVG</name>
<dbReference type="Proteomes" id="UP000007115">
    <property type="component" value="Unassembled WGS sequence"/>
</dbReference>
<dbReference type="AlphaFoldDB" id="G9ML94"/>
<dbReference type="GeneID" id="25796270"/>
<gene>
    <name evidence="2" type="ORF">TRIVIDRAFT_61735</name>
</gene>
<reference evidence="2 3" key="1">
    <citation type="journal article" date="2011" name="Genome Biol.">
        <title>Comparative genome sequence analysis underscores mycoparasitism as the ancestral life style of Trichoderma.</title>
        <authorList>
            <person name="Kubicek C.P."/>
            <person name="Herrera-Estrella A."/>
            <person name="Seidl-Seiboth V."/>
            <person name="Martinez D.A."/>
            <person name="Druzhinina I.S."/>
            <person name="Thon M."/>
            <person name="Zeilinger S."/>
            <person name="Casas-Flores S."/>
            <person name="Horwitz B.A."/>
            <person name="Mukherjee P.K."/>
            <person name="Mukherjee M."/>
            <person name="Kredics L."/>
            <person name="Alcaraz L.D."/>
            <person name="Aerts A."/>
            <person name="Antal Z."/>
            <person name="Atanasova L."/>
            <person name="Cervantes-Badillo M.G."/>
            <person name="Challacombe J."/>
            <person name="Chertkov O."/>
            <person name="McCluskey K."/>
            <person name="Coulpier F."/>
            <person name="Deshpande N."/>
            <person name="von Doehren H."/>
            <person name="Ebbole D.J."/>
            <person name="Esquivel-Naranjo E.U."/>
            <person name="Fekete E."/>
            <person name="Flipphi M."/>
            <person name="Glaser F."/>
            <person name="Gomez-Rodriguez E.Y."/>
            <person name="Gruber S."/>
            <person name="Han C."/>
            <person name="Henrissat B."/>
            <person name="Hermosa R."/>
            <person name="Hernandez-Onate M."/>
            <person name="Karaffa L."/>
            <person name="Kosti I."/>
            <person name="Le Crom S."/>
            <person name="Lindquist E."/>
            <person name="Lucas S."/>
            <person name="Luebeck M."/>
            <person name="Luebeck P.S."/>
            <person name="Margeot A."/>
            <person name="Metz B."/>
            <person name="Misra M."/>
            <person name="Nevalainen H."/>
            <person name="Omann M."/>
            <person name="Packer N."/>
            <person name="Perrone G."/>
            <person name="Uresti-Rivera E.E."/>
            <person name="Salamov A."/>
            <person name="Schmoll M."/>
            <person name="Seiboth B."/>
            <person name="Shapiro H."/>
            <person name="Sukno S."/>
            <person name="Tamayo-Ramos J.A."/>
            <person name="Tisch D."/>
            <person name="Wiest A."/>
            <person name="Wilkinson H.H."/>
            <person name="Zhang M."/>
            <person name="Coutinho P.M."/>
            <person name="Kenerley C.M."/>
            <person name="Monte E."/>
            <person name="Baker S.E."/>
            <person name="Grigoriev I.V."/>
        </authorList>
    </citation>
    <scope>NUCLEOTIDE SEQUENCE [LARGE SCALE GENOMIC DNA]</scope>
    <source>
        <strain evidence="3">Gv29-8 / FGSC 10586</strain>
    </source>
</reference>
<dbReference type="InParanoid" id="G9ML94"/>
<feature type="transmembrane region" description="Helical" evidence="1">
    <location>
        <begin position="12"/>
        <end position="37"/>
    </location>
</feature>
<dbReference type="OrthoDB" id="5234599at2759"/>
<proteinExistence type="predicted"/>
<sequence>MEDQIGQIESFLRFLFSILGYIAMPGFWAESLIFWMLGLPTSTSFRMFPPADIVPGHDYPTSIAYSYVLITMLFIPSFISSDRYFDGSNTLGSILRPLTRRANPSMEFAAMFARVWLAAAWVNAATAQFMTDWVLWTFCAKLGYTMVVMLEPSLERFQVYMQRWPASLLQGD</sequence>
<organism evidence="2 3">
    <name type="scientific">Hypocrea virens (strain Gv29-8 / FGSC 10586)</name>
    <name type="common">Gliocladium virens</name>
    <name type="synonym">Trichoderma virens</name>
    <dbReference type="NCBI Taxonomy" id="413071"/>
    <lineage>
        <taxon>Eukaryota</taxon>
        <taxon>Fungi</taxon>
        <taxon>Dikarya</taxon>
        <taxon>Ascomycota</taxon>
        <taxon>Pezizomycotina</taxon>
        <taxon>Sordariomycetes</taxon>
        <taxon>Hypocreomycetidae</taxon>
        <taxon>Hypocreales</taxon>
        <taxon>Hypocreaceae</taxon>
        <taxon>Trichoderma</taxon>
    </lineage>
</organism>
<evidence type="ECO:0000256" key="1">
    <source>
        <dbReference type="SAM" id="Phobius"/>
    </source>
</evidence>
<dbReference type="RefSeq" id="XP_013959182.1">
    <property type="nucleotide sequence ID" value="XM_014103707.1"/>
</dbReference>
<accession>G9ML94</accession>
<evidence type="ECO:0000313" key="3">
    <source>
        <dbReference type="Proteomes" id="UP000007115"/>
    </source>
</evidence>
<keyword evidence="1" id="KW-0812">Transmembrane</keyword>
<keyword evidence="3" id="KW-1185">Reference proteome</keyword>
<feature type="transmembrane region" description="Helical" evidence="1">
    <location>
        <begin position="64"/>
        <end position="85"/>
    </location>
</feature>
<evidence type="ECO:0000313" key="2">
    <source>
        <dbReference type="EMBL" id="EHK24986.1"/>
    </source>
</evidence>
<dbReference type="VEuPathDB" id="FungiDB:TRIVIDRAFT_61735"/>
<feature type="transmembrane region" description="Helical" evidence="1">
    <location>
        <begin position="106"/>
        <end position="127"/>
    </location>
</feature>
<keyword evidence="1" id="KW-1133">Transmembrane helix</keyword>
<dbReference type="OMA" id="FRMFPPA"/>
<dbReference type="eggNOG" id="ENOG502T50P">
    <property type="taxonomic scope" value="Eukaryota"/>
</dbReference>
<keyword evidence="1" id="KW-0472">Membrane</keyword>
<dbReference type="EMBL" id="ABDF02000004">
    <property type="protein sequence ID" value="EHK24986.1"/>
    <property type="molecule type" value="Genomic_DNA"/>
</dbReference>
<dbReference type="HOGENOM" id="CLU_1678151_0_0_1"/>